<protein>
    <submittedName>
        <fullName evidence="2">Uncharacterized protein</fullName>
    </submittedName>
</protein>
<dbReference type="STRING" id="1460663.A0A177CCZ6"/>
<dbReference type="Proteomes" id="UP000077069">
    <property type="component" value="Unassembled WGS sequence"/>
</dbReference>
<dbReference type="OrthoDB" id="4708870at2759"/>
<evidence type="ECO:0000313" key="3">
    <source>
        <dbReference type="Proteomes" id="UP000077069"/>
    </source>
</evidence>
<dbReference type="GeneID" id="28762134"/>
<gene>
    <name evidence="2" type="ORF">CC84DRAFT_1165131</name>
</gene>
<evidence type="ECO:0000256" key="1">
    <source>
        <dbReference type="SAM" id="MobiDB-lite"/>
    </source>
</evidence>
<evidence type="ECO:0000313" key="2">
    <source>
        <dbReference type="EMBL" id="OAG04752.1"/>
    </source>
</evidence>
<dbReference type="EMBL" id="KV441553">
    <property type="protein sequence ID" value="OAG04752.1"/>
    <property type="molecule type" value="Genomic_DNA"/>
</dbReference>
<proteinExistence type="predicted"/>
<accession>A0A177CCZ6</accession>
<name>A0A177CCZ6_9PLEO</name>
<organism evidence="2 3">
    <name type="scientific">Paraphaeosphaeria sporulosa</name>
    <dbReference type="NCBI Taxonomy" id="1460663"/>
    <lineage>
        <taxon>Eukaryota</taxon>
        <taxon>Fungi</taxon>
        <taxon>Dikarya</taxon>
        <taxon>Ascomycota</taxon>
        <taxon>Pezizomycotina</taxon>
        <taxon>Dothideomycetes</taxon>
        <taxon>Pleosporomycetidae</taxon>
        <taxon>Pleosporales</taxon>
        <taxon>Massarineae</taxon>
        <taxon>Didymosphaeriaceae</taxon>
        <taxon>Paraphaeosphaeria</taxon>
    </lineage>
</organism>
<feature type="region of interest" description="Disordered" evidence="1">
    <location>
        <begin position="251"/>
        <end position="271"/>
    </location>
</feature>
<keyword evidence="3" id="KW-1185">Reference proteome</keyword>
<sequence length="394" mass="45003">MGGQAFAHIVSDTPINVPRMLPDTYNQVASDVKLKLETLFRHVTIPRDAPGKSDFGDIDLLVEGIRDPINNKDIWATVKDVLGAELYVSPHHFGIKHPTIPDAYVQVDVELSPGNDTKDGEELFEWTTFMKSDSDLLQIIGVVHRSLGITCNDKGMHIRVEEVEPYNRKKSMVFLTRDPDQAMDFYGYDKAKYYQGFDSETELFDWATNGRYFHWKVYQDCEENSNDRSRINKRAMFRRFVYKYMPSCGNGTKTSSHTEDDESDTKKAAPSRQEVLQDALLMFGRHKEYNAIISEHKTQGVEEAIWLQINNSISSDNAARGTILKGLKRWVAFKDGHPYVTEQPISTSTKLKWSEHVSNDALPEISSWIAENQEQIGKLEEERANEARKAGMKK</sequence>
<dbReference type="AlphaFoldDB" id="A0A177CCZ6"/>
<dbReference type="RefSeq" id="XP_018035117.1">
    <property type="nucleotide sequence ID" value="XM_018178648.1"/>
</dbReference>
<reference evidence="2 3" key="1">
    <citation type="submission" date="2016-05" db="EMBL/GenBank/DDBJ databases">
        <title>Comparative analysis of secretome profiles of manganese(II)-oxidizing ascomycete fungi.</title>
        <authorList>
            <consortium name="DOE Joint Genome Institute"/>
            <person name="Zeiner C.A."/>
            <person name="Purvine S.O."/>
            <person name="Zink E.M."/>
            <person name="Wu S."/>
            <person name="Pasa-Tolic L."/>
            <person name="Chaput D.L."/>
            <person name="Haridas S."/>
            <person name="Grigoriev I.V."/>
            <person name="Santelli C.M."/>
            <person name="Hansel C.M."/>
        </authorList>
    </citation>
    <scope>NUCLEOTIDE SEQUENCE [LARGE SCALE GENOMIC DNA]</scope>
    <source>
        <strain evidence="2 3">AP3s5-JAC2a</strain>
    </source>
</reference>
<dbReference type="InParanoid" id="A0A177CCZ6"/>